<protein>
    <submittedName>
        <fullName evidence="1">Uncharacterized protein</fullName>
    </submittedName>
</protein>
<organism evidence="1 2">
    <name type="scientific">Trichonephila inaurata madagascariensis</name>
    <dbReference type="NCBI Taxonomy" id="2747483"/>
    <lineage>
        <taxon>Eukaryota</taxon>
        <taxon>Metazoa</taxon>
        <taxon>Ecdysozoa</taxon>
        <taxon>Arthropoda</taxon>
        <taxon>Chelicerata</taxon>
        <taxon>Arachnida</taxon>
        <taxon>Araneae</taxon>
        <taxon>Araneomorphae</taxon>
        <taxon>Entelegynae</taxon>
        <taxon>Araneoidea</taxon>
        <taxon>Nephilidae</taxon>
        <taxon>Trichonephila</taxon>
        <taxon>Trichonephila inaurata</taxon>
    </lineage>
</organism>
<accession>A0A8X6WVX2</accession>
<name>A0A8X6WVX2_9ARAC</name>
<proteinExistence type="predicted"/>
<dbReference type="Proteomes" id="UP000886998">
    <property type="component" value="Unassembled WGS sequence"/>
</dbReference>
<gene>
    <name evidence="1" type="ORF">TNIN_279931</name>
</gene>
<dbReference type="AlphaFoldDB" id="A0A8X6WVX2"/>
<dbReference type="OrthoDB" id="6766252at2759"/>
<dbReference type="EMBL" id="BMAV01002648">
    <property type="protein sequence ID" value="GFY41710.1"/>
    <property type="molecule type" value="Genomic_DNA"/>
</dbReference>
<evidence type="ECO:0000313" key="2">
    <source>
        <dbReference type="Proteomes" id="UP000886998"/>
    </source>
</evidence>
<reference evidence="1" key="1">
    <citation type="submission" date="2020-08" db="EMBL/GenBank/DDBJ databases">
        <title>Multicomponent nature underlies the extraordinary mechanical properties of spider dragline silk.</title>
        <authorList>
            <person name="Kono N."/>
            <person name="Nakamura H."/>
            <person name="Mori M."/>
            <person name="Yoshida Y."/>
            <person name="Ohtoshi R."/>
            <person name="Malay A.D."/>
            <person name="Moran D.A.P."/>
            <person name="Tomita M."/>
            <person name="Numata K."/>
            <person name="Arakawa K."/>
        </authorList>
    </citation>
    <scope>NUCLEOTIDE SEQUENCE</scope>
</reference>
<evidence type="ECO:0000313" key="1">
    <source>
        <dbReference type="EMBL" id="GFY41710.1"/>
    </source>
</evidence>
<sequence>MNLFFIRNQPNYARWASKYYDNLMNVAKTHPDLFEEFQKRFFGIQRTYKPFSKQPIDLVLEQTINADAARRLTGIIQFSILSQHINNGLLAMV</sequence>
<comment type="caution">
    <text evidence="1">The sequence shown here is derived from an EMBL/GenBank/DDBJ whole genome shotgun (WGS) entry which is preliminary data.</text>
</comment>
<keyword evidence="2" id="KW-1185">Reference proteome</keyword>